<comment type="caution">
    <text evidence="3">The sequence shown here is derived from an EMBL/GenBank/DDBJ whole genome shotgun (WGS) entry which is preliminary data.</text>
</comment>
<dbReference type="NCBIfam" id="TIGR04247">
    <property type="entry name" value="NosD_copper_fam"/>
    <property type="match status" value="1"/>
</dbReference>
<dbReference type="SMART" id="SM00710">
    <property type="entry name" value="PbH1"/>
    <property type="match status" value="9"/>
</dbReference>
<dbReference type="Proteomes" id="UP001628193">
    <property type="component" value="Unassembled WGS sequence"/>
</dbReference>
<keyword evidence="4" id="KW-1185">Reference proteome</keyword>
<reference evidence="3 4" key="1">
    <citation type="submission" date="2024-05" db="EMBL/GenBank/DDBJ databases">
        <authorList>
            <consortium name="Candidatus Magnetaquicoccaceae bacterium FCR-1 genome sequencing consortium"/>
            <person name="Shimoshige H."/>
            <person name="Shimamura S."/>
            <person name="Taoka A."/>
            <person name="Kobayashi H."/>
            <person name="Maekawa T."/>
        </authorList>
    </citation>
    <scope>NUCLEOTIDE SEQUENCE [LARGE SCALE GENOMIC DNA]</scope>
    <source>
        <strain evidence="3 4">FCR-1</strain>
    </source>
</reference>
<sequence>MPGLIWGIRHPVVAALLAVVASSPGALGAETRSVPPGEESLRQAIAAARPGDTLRLESGWHGAAVVDRPLTIEGPSDAIIDAAGKGSVLVIQAPDVVIRGMTLTGSGIVEPDLNSGILLMKGGDDARVEKTHVISNLYGISVQGAQRALIRDNDIANRNDLWENDRGNGINVWNSTGSRFEHNRIDGGRDGLYIHTAHGNVIHANRFTRLRFAVHYMYANKNDVTDNISVENTVGYALMYSEHLKIQRNISLNDRDHGLMFHSSHYSTLDHNLVRGTREKCTFIYTSSKNIFHHNRFEGCEIGIHFTGGSEKNAIYENAFINNHTQVKYSGMVHYEWSKERRGNYWSDNPAFDLDGDGIADVAYRPNTLMDRVVWNYPLAKLLLASPIMETLRVAQGRFPSLSPGGVVDSWPLIAPPGDPVPVPADASFYIGSRS</sequence>
<reference evidence="3 4" key="2">
    <citation type="submission" date="2024-09" db="EMBL/GenBank/DDBJ databases">
        <title>Draft genome sequence of Candidatus Magnetaquicoccaceae bacterium FCR-1.</title>
        <authorList>
            <person name="Shimoshige H."/>
            <person name="Shimamura S."/>
            <person name="Taoka A."/>
            <person name="Kobayashi H."/>
            <person name="Maekawa T."/>
        </authorList>
    </citation>
    <scope>NUCLEOTIDE SEQUENCE [LARGE SCALE GENOMIC DNA]</scope>
    <source>
        <strain evidence="3 4">FCR-1</strain>
    </source>
</reference>
<dbReference type="NCBIfam" id="TIGR03804">
    <property type="entry name" value="para_beta_helix"/>
    <property type="match status" value="1"/>
</dbReference>
<dbReference type="SUPFAM" id="SSF51126">
    <property type="entry name" value="Pectin lyase-like"/>
    <property type="match status" value="1"/>
</dbReference>
<dbReference type="Gene3D" id="2.160.20.10">
    <property type="entry name" value="Single-stranded right-handed beta-helix, Pectin lyase-like"/>
    <property type="match status" value="2"/>
</dbReference>
<dbReference type="SMART" id="SM00722">
    <property type="entry name" value="CASH"/>
    <property type="match status" value="2"/>
</dbReference>
<protein>
    <submittedName>
        <fullName evidence="3">ABC transporter binding protein NosD</fullName>
    </submittedName>
</protein>
<evidence type="ECO:0000259" key="2">
    <source>
        <dbReference type="SMART" id="SM00722"/>
    </source>
</evidence>
<dbReference type="InterPro" id="IPR026464">
    <property type="entry name" value="NosD_copper_fam"/>
</dbReference>
<dbReference type="EMBL" id="BAAFGK010000004">
    <property type="protein sequence ID" value="GAB0058274.1"/>
    <property type="molecule type" value="Genomic_DNA"/>
</dbReference>
<feature type="domain" description="Carbohydrate-binding/sugar hydrolysis" evidence="2">
    <location>
        <begin position="201"/>
        <end position="362"/>
    </location>
</feature>
<keyword evidence="1" id="KW-0732">Signal</keyword>
<dbReference type="InterPro" id="IPR006626">
    <property type="entry name" value="PbH1"/>
</dbReference>
<dbReference type="InterPro" id="IPR006633">
    <property type="entry name" value="Carb-bd_sugar_hydrolysis-dom"/>
</dbReference>
<evidence type="ECO:0000313" key="3">
    <source>
        <dbReference type="EMBL" id="GAB0058274.1"/>
    </source>
</evidence>
<dbReference type="Pfam" id="PF05048">
    <property type="entry name" value="NosD"/>
    <property type="match status" value="1"/>
</dbReference>
<accession>A0ABQ0CBK4</accession>
<dbReference type="RefSeq" id="WP_420905952.1">
    <property type="nucleotide sequence ID" value="NZ_BAAFGK010000004.1"/>
</dbReference>
<dbReference type="InterPro" id="IPR007742">
    <property type="entry name" value="NosD_dom"/>
</dbReference>
<dbReference type="InterPro" id="IPR012334">
    <property type="entry name" value="Pectin_lyas_fold"/>
</dbReference>
<feature type="signal peptide" evidence="1">
    <location>
        <begin position="1"/>
        <end position="28"/>
    </location>
</feature>
<dbReference type="InterPro" id="IPR011050">
    <property type="entry name" value="Pectin_lyase_fold/virulence"/>
</dbReference>
<evidence type="ECO:0000256" key="1">
    <source>
        <dbReference type="SAM" id="SignalP"/>
    </source>
</evidence>
<feature type="domain" description="Carbohydrate-binding/sugar hydrolysis" evidence="2">
    <location>
        <begin position="48"/>
        <end position="195"/>
    </location>
</feature>
<organism evidence="3 4">
    <name type="scientific">Candidatus Magnetaquiglobus chichijimensis</name>
    <dbReference type="NCBI Taxonomy" id="3141448"/>
    <lineage>
        <taxon>Bacteria</taxon>
        <taxon>Pseudomonadati</taxon>
        <taxon>Pseudomonadota</taxon>
        <taxon>Magnetococcia</taxon>
        <taxon>Magnetococcales</taxon>
        <taxon>Candidatus Magnetaquicoccaceae</taxon>
        <taxon>Candidatus Magnetaquiglobus</taxon>
    </lineage>
</organism>
<proteinExistence type="predicted"/>
<gene>
    <name evidence="3" type="primary">nosD</name>
    <name evidence="3" type="ORF">SIID45300_02620</name>
</gene>
<evidence type="ECO:0000313" key="4">
    <source>
        <dbReference type="Proteomes" id="UP001628193"/>
    </source>
</evidence>
<dbReference type="InterPro" id="IPR022441">
    <property type="entry name" value="Para_beta_helix_rpt-2"/>
</dbReference>
<name>A0ABQ0CBK4_9PROT</name>
<feature type="chain" id="PRO_5046498923" evidence="1">
    <location>
        <begin position="29"/>
        <end position="435"/>
    </location>
</feature>